<dbReference type="PIR" id="T01830">
    <property type="entry name" value="T01830"/>
</dbReference>
<dbReference type="GO" id="GO:0005737">
    <property type="term" value="C:cytoplasm"/>
    <property type="evidence" value="ECO:0007669"/>
    <property type="project" value="UniProtKB-ARBA"/>
</dbReference>
<name>O81467_ARATH</name>
<dbReference type="GO" id="GO:0032991">
    <property type="term" value="C:protein-containing complex"/>
    <property type="evidence" value="ECO:0007669"/>
    <property type="project" value="UniProtKB-ARBA"/>
</dbReference>
<keyword evidence="1" id="KW-0175">Coiled coil</keyword>
<accession>O81467</accession>
<protein>
    <submittedName>
        <fullName evidence="3">T15F16.11 protein</fullName>
    </submittedName>
</protein>
<feature type="compositionally biased region" description="Basic and acidic residues" evidence="2">
    <location>
        <begin position="1"/>
        <end position="10"/>
    </location>
</feature>
<feature type="compositionally biased region" description="Polar residues" evidence="2">
    <location>
        <begin position="13"/>
        <end position="24"/>
    </location>
</feature>
<reference key="4">
    <citation type="journal article" date="1999" name="Nature">
        <title>Sequence and analysis of chromosome 4 of the plant Arabidopsis thaliana.</title>
        <authorList>
            <consortium name="EU"/>
            <consortium name="CSHL and WU Arabidopsis Sequencing Project"/>
            <person name="Mayer K."/>
            <person name="Schuller C."/>
            <person name="Wambutt R."/>
            <person name="Murphy G."/>
            <person name="Volckaert G."/>
            <person name="Pohl T."/>
            <person name="Dusterhoft A."/>
            <person name="Stiekema W."/>
            <person name="Entian K.D."/>
            <person name="Terryn N."/>
            <person name="Harris B."/>
            <person name="Ansorge W."/>
            <person name="Brandt P."/>
            <person name="Grivell L."/>
            <person name="Rieger M."/>
            <person name="Weichselgartner M."/>
            <person name="de Simone V."/>
            <person name="Obermaier B."/>
            <person name="Mache R."/>
            <person name="Muller M."/>
            <person name="Kreis M."/>
            <person name="Delseny M."/>
            <person name="Puigdomenech P."/>
            <person name="Watson M."/>
            <person name="Schmidtheini T."/>
            <person name="Reichert B."/>
            <person name="Portatelle D."/>
            <person name="Perez-Alonso M."/>
            <person name="Boutry M."/>
            <person name="Bancroft I."/>
            <person name="Vos P."/>
            <person name="Hoheisel J."/>
            <person name="Zimmermann W."/>
            <person name="Wedler H."/>
            <person name="Ridley P."/>
            <person name="Langham S.A."/>
            <person name="McCullagh B."/>
            <person name="Bilham L."/>
            <person name="Robben J."/>
            <person name="Van der Schueren J."/>
            <person name="Grymonprez B."/>
            <person name="Chuang Y.J."/>
            <person name="Vandenbussche F."/>
            <person name="Braeken M."/>
            <person name="Weltjens I."/>
            <person name="Voet M."/>
            <person name="Bastiaens I."/>
            <person name="Aert R."/>
            <person name="Defoor E."/>
            <person name="Weitzenegger T."/>
            <person name="Bothe G."/>
            <person name="Ramsperger U."/>
            <person name="Hilbert H."/>
            <person name="Braun M."/>
            <person name="Holzer E."/>
            <person name="Brandt A."/>
            <person name="Peters S."/>
            <person name="van Staveren M."/>
            <person name="Dirske W."/>
            <person name="Mooijman P."/>
            <person name="Klein Lankhorst R."/>
            <person name="Rose M."/>
            <person name="Hauf J."/>
            <person name="Kotter P."/>
            <person name="Berneiser S."/>
            <person name="Hempel S."/>
            <person name="Feldpausch M."/>
            <person name="Lamberth S."/>
            <person name="Van den Daele H."/>
            <person name="De Keyser A."/>
            <person name="Buysshaert C."/>
            <person name="Gielen J."/>
            <person name="Villarroel R."/>
            <person name="De Clercq R."/>
            <person name="Van Montagu M."/>
            <person name="Rogers J."/>
            <person name="Cronin A."/>
            <person name="Quail M."/>
            <person name="Bray-Allen S."/>
            <person name="Clark L."/>
            <person name="Doggett J."/>
            <person name="Hall S."/>
            <person name="Kay M."/>
            <person name="Lennard N."/>
            <person name="McLay K."/>
            <person name="Mayes R."/>
            <person name="Pettett A."/>
            <person name="Rajandream M.A."/>
            <person name="Lyne M."/>
            <person name="Benes V."/>
            <person name="Rechmann S."/>
            <person name="Borkova D."/>
            <person name="Blocker H."/>
            <person name="Scharfe M."/>
            <person name="Grimm M."/>
            <person name="Lohnert T.H."/>
            <person name="Dose S."/>
            <person name="de Haan M."/>
            <person name="Maarse A."/>
            <person name="Schafer M."/>
            <person name="Muller-Auer S."/>
            <person name="Gabel C."/>
            <person name="Fuchs M."/>
            <person name="Fartmann B."/>
            <person name="Granderath K."/>
            <person name="Dauner D."/>
            <person name="Herzl A."/>
            <person name="Neumann S."/>
            <person name="Argiriou A."/>
            <person name="Vitale D."/>
            <person name="Liguori R."/>
            <person name="Piravandi E."/>
            <person name="Massenet O."/>
            <person name="Quigley F."/>
            <person name="Clabauld G."/>
            <person name="Mundlein A."/>
            <person name="Felber R."/>
            <person name="Schnabl S."/>
            <person name="Hiller R."/>
            <person name="Schmidt W."/>
            <person name="Lecharny A."/>
            <person name="Aubourg S."/>
            <person name="Chefdor F."/>
            <person name="Cooke R."/>
            <person name="Berger C."/>
            <person name="Montfort A."/>
            <person name="Casacuberta E."/>
            <person name="Gibbons T."/>
            <person name="Weber N."/>
            <person name="Vandenbol M."/>
            <person name="Bargues M."/>
            <person name="Terol J."/>
            <person name="Torres A."/>
            <person name="Perez-Perez A."/>
            <person name="Purnelle B."/>
            <person name="Bent E."/>
            <person name="Johnson S."/>
            <person name="Tacon D."/>
            <person name="Jesse T."/>
            <person name="Heijnen L."/>
            <person name="Schwarz S."/>
            <person name="Scholler P."/>
            <person name="Heber S."/>
            <person name="Francs P."/>
            <person name="Bielke C."/>
            <person name="Frishman D."/>
            <person name="Haase D."/>
            <person name="Lemcke K."/>
            <person name="Mewes H.W."/>
            <person name="Stocker S."/>
            <person name="Zaccaria P."/>
            <person name="Bevan M."/>
            <person name="Wilson R.K."/>
            <person name="de la Bastide M."/>
            <person name="Habermann K."/>
            <person name="Parnell L."/>
            <person name="Dedhia N."/>
            <person name="Gnoj L."/>
            <person name="Schutz K."/>
            <person name="Huang E."/>
            <person name="Spiegel L."/>
            <person name="Sehkon M."/>
            <person name="Murray J."/>
            <person name="Sheet P."/>
            <person name="Cordes M."/>
            <person name="Abu-Threideh J."/>
            <person name="Stoneking T."/>
            <person name="Kalicki J."/>
            <person name="Graves T."/>
            <person name="Harmon G."/>
            <person name="Edwards J."/>
            <person name="Latreille P."/>
            <person name="Courtney L."/>
            <person name="Cloud J."/>
            <person name="Abbott A."/>
            <person name="Scott K."/>
            <person name="Johnson D."/>
            <person name="Minx P."/>
            <person name="Bentley D."/>
            <person name="Fulton B."/>
            <person name="Miller N."/>
            <person name="Greco T."/>
            <person name="Kemp K."/>
            <person name="Kramer J."/>
            <person name="Fulton L."/>
            <person name="Mardis E."/>
            <person name="Dante M."/>
            <person name="Pepin K."/>
            <person name="Hillier L."/>
            <person name="Nelson J."/>
            <person name="Spieth J."/>
            <person name="Ryan E."/>
            <person name="Andrews S."/>
            <person name="Geisel C."/>
            <person name="Layman D."/>
            <person name="Du H."/>
            <person name="Ali J."/>
            <person name="Berghoff A."/>
            <person name="Jones K."/>
            <person name="Drone K."/>
            <person name="Cotton M."/>
            <person name="Joshu C."/>
            <person name="Antonoiu B."/>
            <person name="Zidanic M."/>
            <person name="Strong C."/>
            <person name="Sun H."/>
            <person name="Lamar B."/>
            <person name="Yordan C."/>
            <person name="Ma P."/>
            <person name="Zhong J."/>
            <person name="Preston R."/>
            <person name="Vil D."/>
            <person name="Shekher M."/>
            <person name="Matero A."/>
            <person name="Shah R."/>
            <person name="Swaby I.K."/>
            <person name="O'Shaughnessy A."/>
            <person name="Rodriguez M."/>
            <person name="Hoffmann J."/>
            <person name="Till S."/>
            <person name="Granat S."/>
            <person name="Shohdy N."/>
            <person name="Hasegawa A."/>
            <person name="Hameed A."/>
            <person name="Lodhi M."/>
            <person name="Johnson A."/>
            <person name="Chen E."/>
            <person name="Marra M."/>
            <person name="Martienssen R."/>
            <person name="McCombie W.R."/>
        </authorList>
    </citation>
    <scope>NUCLEOTIDE SEQUENCE [LARGE SCALE GENOMIC DNA]</scope>
    <source>
        <strain>cv. Columbia</strain>
    </source>
</reference>
<gene>
    <name evidence="3" type="primary">T15F16.11</name>
</gene>
<proteinExistence type="predicted"/>
<dbReference type="InterPro" id="IPR018791">
    <property type="entry name" value="UV_resistance/autophagy_Atg14"/>
</dbReference>
<evidence type="ECO:0000256" key="2">
    <source>
        <dbReference type="SAM" id="MobiDB-lite"/>
    </source>
</evidence>
<reference evidence="3" key="3">
    <citation type="submission" date="1998-08" db="EMBL/GenBank/DDBJ databases">
        <authorList>
            <person name="Waterston R."/>
        </authorList>
    </citation>
    <scope>NUCLEOTIDE SEQUENCE</scope>
</reference>
<feature type="region of interest" description="Disordered" evidence="2">
    <location>
        <begin position="1"/>
        <end position="24"/>
    </location>
</feature>
<reference evidence="3" key="1">
    <citation type="submission" date="1998-07" db="EMBL/GenBank/DDBJ databases">
        <title>The A. thaliana Genome Sequencing Project.</title>
        <authorList>
            <person name="WashU"/>
        </authorList>
    </citation>
    <scope>NUCLEOTIDE SEQUENCE</scope>
</reference>
<reference evidence="3" key="2">
    <citation type="submission" date="1998-07" db="EMBL/GenBank/DDBJ databases">
        <title>The sequence of A. thaliana T15F16.</title>
        <authorList>
            <person name="Antoniou B."/>
            <person name="Le T."/>
        </authorList>
    </citation>
    <scope>NUCLEOTIDE SEQUENCE</scope>
</reference>
<dbReference type="TAIR" id="AT4G08545"/>
<dbReference type="EMBL" id="AF076275">
    <property type="protein sequence ID" value="AAC28192.1"/>
    <property type="molecule type" value="Genomic_DNA"/>
</dbReference>
<dbReference type="Pfam" id="PF10186">
    <property type="entry name" value="ATG14"/>
    <property type="match status" value="1"/>
</dbReference>
<evidence type="ECO:0000256" key="1">
    <source>
        <dbReference type="ARBA" id="ARBA00023054"/>
    </source>
</evidence>
<dbReference type="ExpressionAtlas" id="O81467">
    <property type="expression patterns" value="baseline and differential"/>
</dbReference>
<sequence length="325" mass="36770">MESDRKEPRLDSPGSNSFKYSSASPHSIESHRDLQKGIALLKKSVACLTAYCYNSLCLEVPPEASTFEAFAKLLATLSSSKEVRSVFSLKMASSRSGKQAQQLNKSIWNAHSVISSSLLESAHLPQRNTSYNQDPNSPASYLSATELSTRKNNDMNGWDLVEHPKYPPPPSQSEDVEHWTHLMTVHWLMWRVVFITQTLNLSEKSLSILLAVLRLHWIRLVFSFCIISDYLRLQSYDMDEVMKTIKVGIFYTSRAASDRPPMLAVVSMLEGLLSVEVEMQALMAVLSDEEQSPDLLRMMADIDEEFELQEIIETLERYPVSTKGK</sequence>
<organism evidence="3">
    <name type="scientific">Arabidopsis thaliana</name>
    <name type="common">Mouse-ear cress</name>
    <dbReference type="NCBI Taxonomy" id="3702"/>
    <lineage>
        <taxon>Eukaryota</taxon>
        <taxon>Viridiplantae</taxon>
        <taxon>Streptophyta</taxon>
        <taxon>Embryophyta</taxon>
        <taxon>Tracheophyta</taxon>
        <taxon>Spermatophyta</taxon>
        <taxon>Magnoliopsida</taxon>
        <taxon>eudicotyledons</taxon>
        <taxon>Gunneridae</taxon>
        <taxon>Pentapetalae</taxon>
        <taxon>rosids</taxon>
        <taxon>malvids</taxon>
        <taxon>Brassicales</taxon>
        <taxon>Brassicaceae</taxon>
        <taxon>Camelineae</taxon>
        <taxon>Arabidopsis</taxon>
    </lineage>
</organism>
<evidence type="ECO:0000313" key="3">
    <source>
        <dbReference type="EMBL" id="AAC28192.1"/>
    </source>
</evidence>
<dbReference type="AlphaFoldDB" id="O81467"/>